<reference evidence="1 2" key="1">
    <citation type="submission" date="2018-05" db="EMBL/GenBank/DDBJ databases">
        <title>Draft genome sequences of Dehalococcoides mccartyi strains RC and KS.</title>
        <authorList>
            <person name="Higgins S.A."/>
            <person name="Padilla-Crespo E."/>
            <person name="Loeffler F.E."/>
        </authorList>
    </citation>
    <scope>NUCLEOTIDE SEQUENCE [LARGE SCALE GENOMIC DNA]</scope>
    <source>
        <strain evidence="1 2">KS</strain>
    </source>
</reference>
<dbReference type="AlphaFoldDB" id="A0A328ENF8"/>
<dbReference type="EMBL" id="QGLD01000015">
    <property type="protein sequence ID" value="RAL70192.1"/>
    <property type="molecule type" value="Genomic_DNA"/>
</dbReference>
<proteinExistence type="predicted"/>
<name>A0A328ENF8_9CHLR</name>
<gene>
    <name evidence="1" type="ORF">C1G86_1387</name>
</gene>
<comment type="caution">
    <text evidence="1">The sequence shown here is derived from an EMBL/GenBank/DDBJ whole genome shotgun (WGS) entry which is preliminary data.</text>
</comment>
<organism evidence="1 2">
    <name type="scientific">Dehalococcoides mccartyi</name>
    <dbReference type="NCBI Taxonomy" id="61435"/>
    <lineage>
        <taxon>Bacteria</taxon>
        <taxon>Bacillati</taxon>
        <taxon>Chloroflexota</taxon>
        <taxon>Dehalococcoidia</taxon>
        <taxon>Dehalococcoidales</taxon>
        <taxon>Dehalococcoidaceae</taxon>
        <taxon>Dehalococcoides</taxon>
    </lineage>
</organism>
<sequence>MAGRGFYIPVSLYSLYKICKDIITLRPAFWVRRCVTASYL</sequence>
<evidence type="ECO:0000313" key="1">
    <source>
        <dbReference type="EMBL" id="RAL70192.1"/>
    </source>
</evidence>
<accession>A0A328ENF8</accession>
<dbReference type="Proteomes" id="UP000248786">
    <property type="component" value="Unassembled WGS sequence"/>
</dbReference>
<protein>
    <submittedName>
        <fullName evidence="1">Uncharacterized protein</fullName>
    </submittedName>
</protein>
<evidence type="ECO:0000313" key="2">
    <source>
        <dbReference type="Proteomes" id="UP000248786"/>
    </source>
</evidence>